<reference evidence="2" key="1">
    <citation type="submission" date="2018-05" db="EMBL/GenBank/DDBJ databases">
        <authorList>
            <person name="Lanie J.A."/>
            <person name="Ng W.-L."/>
            <person name="Kazmierczak K.M."/>
            <person name="Andrzejewski T.M."/>
            <person name="Davidsen T.M."/>
            <person name="Wayne K.J."/>
            <person name="Tettelin H."/>
            <person name="Glass J.I."/>
            <person name="Rusch D."/>
            <person name="Podicherti R."/>
            <person name="Tsui H.-C.T."/>
            <person name="Winkler M.E."/>
        </authorList>
    </citation>
    <scope>NUCLEOTIDE SEQUENCE</scope>
</reference>
<accession>A0A381Y367</accession>
<organism evidence="2">
    <name type="scientific">marine metagenome</name>
    <dbReference type="NCBI Taxonomy" id="408172"/>
    <lineage>
        <taxon>unclassified sequences</taxon>
        <taxon>metagenomes</taxon>
        <taxon>ecological metagenomes</taxon>
    </lineage>
</organism>
<evidence type="ECO:0000313" key="2">
    <source>
        <dbReference type="EMBL" id="SVA71111.1"/>
    </source>
</evidence>
<feature type="compositionally biased region" description="Pro residues" evidence="1">
    <location>
        <begin position="1"/>
        <end position="10"/>
    </location>
</feature>
<dbReference type="AlphaFoldDB" id="A0A381Y367"/>
<sequence length="112" mass="11997">MTALEPPPFENGPSVGSTRAVTEAMHAHPASFLGLICTFNHKSTSLLSGIIGVPKFGVKEAPNPKLDLPRLCAYSGEALVRHTKASRYWAGHTVSTRGDPRCSRVRLDTAPS</sequence>
<feature type="region of interest" description="Disordered" evidence="1">
    <location>
        <begin position="1"/>
        <end position="21"/>
    </location>
</feature>
<gene>
    <name evidence="2" type="ORF">METZ01_LOCUS123965</name>
</gene>
<name>A0A381Y367_9ZZZZ</name>
<proteinExistence type="predicted"/>
<protein>
    <submittedName>
        <fullName evidence="2">Uncharacterized protein</fullName>
    </submittedName>
</protein>
<evidence type="ECO:0000256" key="1">
    <source>
        <dbReference type="SAM" id="MobiDB-lite"/>
    </source>
</evidence>
<feature type="compositionally biased region" description="Basic and acidic residues" evidence="1">
    <location>
        <begin position="98"/>
        <end position="112"/>
    </location>
</feature>
<feature type="region of interest" description="Disordered" evidence="1">
    <location>
        <begin position="93"/>
        <end position="112"/>
    </location>
</feature>
<dbReference type="EMBL" id="UINC01017223">
    <property type="protein sequence ID" value="SVA71111.1"/>
    <property type="molecule type" value="Genomic_DNA"/>
</dbReference>